<dbReference type="Pfam" id="PF07934">
    <property type="entry name" value="OGG_N"/>
    <property type="match status" value="1"/>
</dbReference>
<gene>
    <name evidence="11" type="ORF">ANME2D_02022</name>
</gene>
<dbReference type="InterPro" id="IPR003265">
    <property type="entry name" value="HhH-GPD_domain"/>
</dbReference>
<comment type="catalytic activity">
    <reaction evidence="9">
        <text>2'-deoxyribonucleotide-(2'-deoxyribose 5'-phosphate)-2'-deoxyribonucleotide-DNA = a 3'-end 2'-deoxyribonucleotide-(2,3-dehydro-2,3-deoxyribose 5'-phosphate)-DNA + a 5'-end 5'-phospho-2'-deoxyribonucleoside-DNA + H(+)</text>
        <dbReference type="Rhea" id="RHEA:66592"/>
        <dbReference type="Rhea" id="RHEA-COMP:13180"/>
        <dbReference type="Rhea" id="RHEA-COMP:16897"/>
        <dbReference type="Rhea" id="RHEA-COMP:17067"/>
        <dbReference type="ChEBI" id="CHEBI:15378"/>
        <dbReference type="ChEBI" id="CHEBI:136412"/>
        <dbReference type="ChEBI" id="CHEBI:157695"/>
        <dbReference type="ChEBI" id="CHEBI:167181"/>
        <dbReference type="EC" id="4.2.99.18"/>
    </reaction>
</comment>
<feature type="domain" description="HhH-GPD" evidence="10">
    <location>
        <begin position="107"/>
        <end position="272"/>
    </location>
</feature>
<dbReference type="Proteomes" id="UP000027153">
    <property type="component" value="Unassembled WGS sequence"/>
</dbReference>
<reference evidence="11 12" key="1">
    <citation type="journal article" date="2013" name="Nature">
        <title>Anaerobic oxidation of methane coupled to nitrate reduction in a novel archaeal lineage.</title>
        <authorList>
            <person name="Haroon M.F."/>
            <person name="Hu S."/>
            <person name="Shi Y."/>
            <person name="Imelfort M."/>
            <person name="Keller J."/>
            <person name="Hugenholtz P."/>
            <person name="Yuan Z."/>
            <person name="Tyson G.W."/>
        </authorList>
    </citation>
    <scope>NUCLEOTIDE SEQUENCE [LARGE SCALE GENOMIC DNA]</scope>
    <source>
        <strain evidence="11 12">ANME-2d</strain>
    </source>
</reference>
<dbReference type="AlphaFoldDB" id="A0A062V9F4"/>
<dbReference type="Gene3D" id="1.10.1670.10">
    <property type="entry name" value="Helix-hairpin-Helix base-excision DNA repair enzymes (C-terminal)"/>
    <property type="match status" value="1"/>
</dbReference>
<dbReference type="InterPro" id="IPR023170">
    <property type="entry name" value="HhH_base_excis_C"/>
</dbReference>
<sequence length="284" mass="33377">MYSIHTDDFNLGYTLSCGQVFRWEKNDWWTGVVNGAVIRAKQEDTELLIDSSIDREFIWKYFRLDDDMEMIYSDINKDSLMDSLIRKYRGLRLIRQDPWECLVSFICSSNNTIRNITYSIKCICERFGREIEKGYYSFPAPEVLADIHLGDLRSCKLGFRAPRILNIASMIANSEFDLYGIKYLPYREGRNELVKIAGVGNKIADCVLLFAFEKLESFPVDTHIEQIMDRFYGDNWGSAKKSKKRYETAEFARRYFGRYCGYAQEYLYIEALGLKLKYIQMNQL</sequence>
<dbReference type="Pfam" id="PF00730">
    <property type="entry name" value="HhH-GPD"/>
    <property type="match status" value="1"/>
</dbReference>
<dbReference type="GO" id="GO:0003684">
    <property type="term" value="F:damaged DNA binding"/>
    <property type="evidence" value="ECO:0007669"/>
    <property type="project" value="InterPro"/>
</dbReference>
<dbReference type="SMART" id="SM00478">
    <property type="entry name" value="ENDO3c"/>
    <property type="match status" value="1"/>
</dbReference>
<evidence type="ECO:0000256" key="4">
    <source>
        <dbReference type="ARBA" id="ARBA00022801"/>
    </source>
</evidence>
<dbReference type="CDD" id="cd00056">
    <property type="entry name" value="ENDO3c"/>
    <property type="match status" value="1"/>
</dbReference>
<evidence type="ECO:0000259" key="10">
    <source>
        <dbReference type="SMART" id="SM00478"/>
    </source>
</evidence>
<evidence type="ECO:0000313" key="12">
    <source>
        <dbReference type="Proteomes" id="UP000027153"/>
    </source>
</evidence>
<dbReference type="OrthoDB" id="14922at2157"/>
<dbReference type="InterPro" id="IPR011257">
    <property type="entry name" value="DNA_glycosylase"/>
</dbReference>
<name>A0A062V9F4_9EURY</name>
<keyword evidence="7" id="KW-0511">Multifunctional enzyme</keyword>
<dbReference type="RefSeq" id="WP_048091055.1">
    <property type="nucleotide sequence ID" value="NZ_JMIY01000004.1"/>
</dbReference>
<comment type="similarity">
    <text evidence="1">Belongs to the type-1 OGG1 family.</text>
</comment>
<evidence type="ECO:0000256" key="7">
    <source>
        <dbReference type="ARBA" id="ARBA00023268"/>
    </source>
</evidence>
<evidence type="ECO:0000256" key="2">
    <source>
        <dbReference type="ARBA" id="ARBA00012720"/>
    </source>
</evidence>
<dbReference type="GO" id="GO:0006284">
    <property type="term" value="P:base-excision repair"/>
    <property type="evidence" value="ECO:0007669"/>
    <property type="project" value="InterPro"/>
</dbReference>
<keyword evidence="4 11" id="KW-0378">Hydrolase</keyword>
<dbReference type="InterPro" id="IPR012904">
    <property type="entry name" value="OGG_N"/>
</dbReference>
<protein>
    <recommendedName>
        <fullName evidence="2">DNA-(apurinic or apyrimidinic site) lyase</fullName>
        <ecNumber evidence="2">4.2.99.18</ecNumber>
    </recommendedName>
</protein>
<keyword evidence="12" id="KW-1185">Reference proteome</keyword>
<keyword evidence="6 11" id="KW-0456">Lyase</keyword>
<dbReference type="SUPFAM" id="SSF55945">
    <property type="entry name" value="TATA-box binding protein-like"/>
    <property type="match status" value="1"/>
</dbReference>
<dbReference type="PANTHER" id="PTHR10242:SF2">
    <property type="entry name" value="N-GLYCOSYLASE_DNA LYASE"/>
    <property type="match status" value="1"/>
</dbReference>
<dbReference type="GO" id="GO:0008534">
    <property type="term" value="F:oxidized purine nucleobase lesion DNA N-glycosylase activity"/>
    <property type="evidence" value="ECO:0007669"/>
    <property type="project" value="InterPro"/>
</dbReference>
<evidence type="ECO:0000256" key="5">
    <source>
        <dbReference type="ARBA" id="ARBA00023204"/>
    </source>
</evidence>
<keyword evidence="5" id="KW-0234">DNA repair</keyword>
<proteinExistence type="inferred from homology"/>
<evidence type="ECO:0000256" key="3">
    <source>
        <dbReference type="ARBA" id="ARBA00022763"/>
    </source>
</evidence>
<dbReference type="InterPro" id="IPR052054">
    <property type="entry name" value="Oxidative_DNA_repair_enzyme"/>
</dbReference>
<accession>A0A062V9F4</accession>
<evidence type="ECO:0000256" key="1">
    <source>
        <dbReference type="ARBA" id="ARBA00010679"/>
    </source>
</evidence>
<dbReference type="PANTHER" id="PTHR10242">
    <property type="entry name" value="8-OXOGUANINE DNA GLYCOSYLASE"/>
    <property type="match status" value="1"/>
</dbReference>
<organism evidence="11 12">
    <name type="scientific">Candidatus Methanoperedens nitratireducens</name>
    <dbReference type="NCBI Taxonomy" id="1392998"/>
    <lineage>
        <taxon>Archaea</taxon>
        <taxon>Methanobacteriati</taxon>
        <taxon>Methanobacteriota</taxon>
        <taxon>Stenosarchaea group</taxon>
        <taxon>Methanomicrobia</taxon>
        <taxon>Methanosarcinales</taxon>
        <taxon>ANME-2 cluster</taxon>
        <taxon>Candidatus Methanoperedentaceae</taxon>
        <taxon>Candidatus Methanoperedens</taxon>
    </lineage>
</organism>
<dbReference type="SUPFAM" id="SSF48150">
    <property type="entry name" value="DNA-glycosylase"/>
    <property type="match status" value="1"/>
</dbReference>
<evidence type="ECO:0000256" key="6">
    <source>
        <dbReference type="ARBA" id="ARBA00023239"/>
    </source>
</evidence>
<comment type="caution">
    <text evidence="11">The sequence shown here is derived from an EMBL/GenBank/DDBJ whole genome shotgun (WGS) entry which is preliminary data.</text>
</comment>
<dbReference type="EMBL" id="JMIY01000004">
    <property type="protein sequence ID" value="KCZ71965.1"/>
    <property type="molecule type" value="Genomic_DNA"/>
</dbReference>
<evidence type="ECO:0000313" key="11">
    <source>
        <dbReference type="EMBL" id="KCZ71965.1"/>
    </source>
</evidence>
<dbReference type="GO" id="GO:0140078">
    <property type="term" value="F:class I DNA-(apurinic or apyrimidinic site) endonuclease activity"/>
    <property type="evidence" value="ECO:0007669"/>
    <property type="project" value="UniProtKB-EC"/>
</dbReference>
<dbReference type="Gene3D" id="1.10.340.30">
    <property type="entry name" value="Hypothetical protein, domain 2"/>
    <property type="match status" value="1"/>
</dbReference>
<dbReference type="PATRIC" id="fig|1392998.3.peg.2025"/>
<evidence type="ECO:0000256" key="9">
    <source>
        <dbReference type="ARBA" id="ARBA00044632"/>
    </source>
</evidence>
<dbReference type="GO" id="GO:0006289">
    <property type="term" value="P:nucleotide-excision repair"/>
    <property type="evidence" value="ECO:0007669"/>
    <property type="project" value="InterPro"/>
</dbReference>
<evidence type="ECO:0000256" key="8">
    <source>
        <dbReference type="ARBA" id="ARBA00023295"/>
    </source>
</evidence>
<dbReference type="Gene3D" id="3.30.310.260">
    <property type="match status" value="1"/>
</dbReference>
<keyword evidence="8 11" id="KW-0326">Glycosidase</keyword>
<dbReference type="EC" id="4.2.99.18" evidence="2"/>
<keyword evidence="3" id="KW-0227">DNA damage</keyword>